<keyword evidence="1" id="KW-1133">Transmembrane helix</keyword>
<evidence type="ECO:0000313" key="2">
    <source>
        <dbReference type="EMBL" id="KYM77636.1"/>
    </source>
</evidence>
<dbReference type="EMBL" id="KQ976694">
    <property type="protein sequence ID" value="KYM77636.1"/>
    <property type="molecule type" value="Genomic_DNA"/>
</dbReference>
<keyword evidence="1" id="KW-0812">Transmembrane</keyword>
<sequence length="146" mass="17124">QKKIIIVVNFQQIFHKTNSLPFTNILKHFEIFSPKLSSRQNCLAISIRRHEKSTNCVSRELRLQRFCFATYVLYLKSFGLSRFVCFSRVIWNLEELKNFDKYFLGFQDSVLRLTIAQLNVIFVNCGAHVFAIFDVRDSVGARNTIH</sequence>
<feature type="transmembrane region" description="Helical" evidence="1">
    <location>
        <begin position="111"/>
        <end position="133"/>
    </location>
</feature>
<accession>A0A195AZK4</accession>
<name>A0A195AZK4_9HYME</name>
<evidence type="ECO:0000313" key="3">
    <source>
        <dbReference type="Proteomes" id="UP000078540"/>
    </source>
</evidence>
<proteinExistence type="predicted"/>
<evidence type="ECO:0000256" key="1">
    <source>
        <dbReference type="SAM" id="Phobius"/>
    </source>
</evidence>
<feature type="transmembrane region" description="Helical" evidence="1">
    <location>
        <begin position="68"/>
        <end position="91"/>
    </location>
</feature>
<reference evidence="2 3" key="1">
    <citation type="submission" date="2015-09" db="EMBL/GenBank/DDBJ databases">
        <title>Atta colombica WGS genome.</title>
        <authorList>
            <person name="Nygaard S."/>
            <person name="Hu H."/>
            <person name="Boomsma J."/>
            <person name="Zhang G."/>
        </authorList>
    </citation>
    <scope>NUCLEOTIDE SEQUENCE [LARGE SCALE GENOMIC DNA]</scope>
    <source>
        <strain evidence="2">Treedump-2</strain>
        <tissue evidence="2">Whole body</tissue>
    </source>
</reference>
<gene>
    <name evidence="2" type="ORF">ALC53_11978</name>
</gene>
<keyword evidence="3" id="KW-1185">Reference proteome</keyword>
<dbReference type="Proteomes" id="UP000078540">
    <property type="component" value="Unassembled WGS sequence"/>
</dbReference>
<keyword evidence="1" id="KW-0472">Membrane</keyword>
<organism evidence="2 3">
    <name type="scientific">Atta colombica</name>
    <dbReference type="NCBI Taxonomy" id="520822"/>
    <lineage>
        <taxon>Eukaryota</taxon>
        <taxon>Metazoa</taxon>
        <taxon>Ecdysozoa</taxon>
        <taxon>Arthropoda</taxon>
        <taxon>Hexapoda</taxon>
        <taxon>Insecta</taxon>
        <taxon>Pterygota</taxon>
        <taxon>Neoptera</taxon>
        <taxon>Endopterygota</taxon>
        <taxon>Hymenoptera</taxon>
        <taxon>Apocrita</taxon>
        <taxon>Aculeata</taxon>
        <taxon>Formicoidea</taxon>
        <taxon>Formicidae</taxon>
        <taxon>Myrmicinae</taxon>
        <taxon>Atta</taxon>
    </lineage>
</organism>
<protein>
    <submittedName>
        <fullName evidence="2">Uncharacterized protein</fullName>
    </submittedName>
</protein>
<feature type="non-terminal residue" evidence="2">
    <location>
        <position position="1"/>
    </location>
</feature>
<dbReference type="AlphaFoldDB" id="A0A195AZK4"/>